<sequence>MKSQKITVIASAICLFATVSAFSQEQKPKPSPEKMFKKFDTNKDGKITKEELEGKKIANRFDKIDKDGNGAISLEELTNSINKQGKGNGDKPKKAKPAHNHDEDDNDGGEE</sequence>
<accession>A0ABX0UG88</accession>
<dbReference type="PROSITE" id="PS50222">
    <property type="entry name" value="EF_HAND_2"/>
    <property type="match status" value="2"/>
</dbReference>
<evidence type="ECO:0000259" key="3">
    <source>
        <dbReference type="PROSITE" id="PS50222"/>
    </source>
</evidence>
<dbReference type="InterPro" id="IPR011992">
    <property type="entry name" value="EF-hand-dom_pair"/>
</dbReference>
<dbReference type="Gene3D" id="1.10.238.10">
    <property type="entry name" value="EF-hand"/>
    <property type="match status" value="2"/>
</dbReference>
<dbReference type="CDD" id="cd00051">
    <property type="entry name" value="EFh"/>
    <property type="match status" value="1"/>
</dbReference>
<dbReference type="SUPFAM" id="SSF47473">
    <property type="entry name" value="EF-hand"/>
    <property type="match status" value="1"/>
</dbReference>
<organism evidence="4 5">
    <name type="scientific">Wenyingzhuangia heitensis</name>
    <dbReference type="NCBI Taxonomy" id="1487859"/>
    <lineage>
        <taxon>Bacteria</taxon>
        <taxon>Pseudomonadati</taxon>
        <taxon>Bacteroidota</taxon>
        <taxon>Flavobacteriia</taxon>
        <taxon>Flavobacteriales</taxon>
        <taxon>Flavobacteriaceae</taxon>
        <taxon>Wenyingzhuangia</taxon>
    </lineage>
</organism>
<dbReference type="Proteomes" id="UP000745859">
    <property type="component" value="Unassembled WGS sequence"/>
</dbReference>
<feature type="region of interest" description="Disordered" evidence="1">
    <location>
        <begin position="78"/>
        <end position="111"/>
    </location>
</feature>
<dbReference type="InterPro" id="IPR018247">
    <property type="entry name" value="EF_Hand_1_Ca_BS"/>
</dbReference>
<feature type="signal peptide" evidence="2">
    <location>
        <begin position="1"/>
        <end position="23"/>
    </location>
</feature>
<feature type="compositionally biased region" description="Basic and acidic residues" evidence="1">
    <location>
        <begin position="26"/>
        <end position="44"/>
    </location>
</feature>
<dbReference type="EMBL" id="JAASQL010000006">
    <property type="protein sequence ID" value="NIJ46421.1"/>
    <property type="molecule type" value="Genomic_DNA"/>
</dbReference>
<dbReference type="Pfam" id="PF13202">
    <property type="entry name" value="EF-hand_5"/>
    <property type="match status" value="2"/>
</dbReference>
<keyword evidence="2" id="KW-0732">Signal</keyword>
<protein>
    <submittedName>
        <fullName evidence="4">Ca2+-binding EF-hand superfamily protein</fullName>
    </submittedName>
</protein>
<reference evidence="4 5" key="1">
    <citation type="submission" date="2020-03" db="EMBL/GenBank/DDBJ databases">
        <title>Genomic Encyclopedia of Type Strains, Phase IV (KMG-IV): sequencing the most valuable type-strain genomes for metagenomic binning, comparative biology and taxonomic classification.</title>
        <authorList>
            <person name="Goeker M."/>
        </authorList>
    </citation>
    <scope>NUCLEOTIDE SEQUENCE [LARGE SCALE GENOMIC DNA]</scope>
    <source>
        <strain evidence="4 5">DSM 101599</strain>
    </source>
</reference>
<gene>
    <name evidence="4" type="ORF">FHR24_002908</name>
</gene>
<feature type="domain" description="EF-hand" evidence="3">
    <location>
        <begin position="27"/>
        <end position="51"/>
    </location>
</feature>
<dbReference type="RefSeq" id="WP_167190502.1">
    <property type="nucleotide sequence ID" value="NZ_JAASQL010000006.1"/>
</dbReference>
<evidence type="ECO:0000256" key="2">
    <source>
        <dbReference type="SAM" id="SignalP"/>
    </source>
</evidence>
<dbReference type="SMART" id="SM00054">
    <property type="entry name" value="EFh"/>
    <property type="match status" value="2"/>
</dbReference>
<comment type="caution">
    <text evidence="4">The sequence shown here is derived from an EMBL/GenBank/DDBJ whole genome shotgun (WGS) entry which is preliminary data.</text>
</comment>
<name>A0ABX0UG88_9FLAO</name>
<evidence type="ECO:0000256" key="1">
    <source>
        <dbReference type="SAM" id="MobiDB-lite"/>
    </source>
</evidence>
<dbReference type="PROSITE" id="PS00018">
    <property type="entry name" value="EF_HAND_1"/>
    <property type="match status" value="1"/>
</dbReference>
<feature type="region of interest" description="Disordered" evidence="1">
    <location>
        <begin position="23"/>
        <end position="44"/>
    </location>
</feature>
<feature type="chain" id="PRO_5045617887" evidence="2">
    <location>
        <begin position="24"/>
        <end position="111"/>
    </location>
</feature>
<evidence type="ECO:0000313" key="5">
    <source>
        <dbReference type="Proteomes" id="UP000745859"/>
    </source>
</evidence>
<keyword evidence="5" id="KW-1185">Reference proteome</keyword>
<dbReference type="InterPro" id="IPR002048">
    <property type="entry name" value="EF_hand_dom"/>
</dbReference>
<evidence type="ECO:0000313" key="4">
    <source>
        <dbReference type="EMBL" id="NIJ46421.1"/>
    </source>
</evidence>
<proteinExistence type="predicted"/>
<feature type="domain" description="EF-hand" evidence="3">
    <location>
        <begin position="52"/>
        <end position="87"/>
    </location>
</feature>